<protein>
    <recommendedName>
        <fullName evidence="3">Choloylglycine hydrolase/NAAA C-terminal domain-containing protein</fullName>
    </recommendedName>
</protein>
<evidence type="ECO:0000259" key="3">
    <source>
        <dbReference type="Pfam" id="PF02275"/>
    </source>
</evidence>
<feature type="non-terminal residue" evidence="4">
    <location>
        <position position="206"/>
    </location>
</feature>
<dbReference type="SUPFAM" id="SSF56235">
    <property type="entry name" value="N-terminal nucleophile aminohydrolases (Ntn hydrolases)"/>
    <property type="match status" value="1"/>
</dbReference>
<dbReference type="PANTHER" id="PTHR35527">
    <property type="entry name" value="CHOLOYLGLYCINE HYDROLASE"/>
    <property type="match status" value="1"/>
</dbReference>
<comment type="similarity">
    <text evidence="1">Belongs to the peptidase C59 family.</text>
</comment>
<dbReference type="GO" id="GO:0016787">
    <property type="term" value="F:hydrolase activity"/>
    <property type="evidence" value="ECO:0007669"/>
    <property type="project" value="UniProtKB-KW"/>
</dbReference>
<dbReference type="Gene3D" id="3.60.60.10">
    <property type="entry name" value="Penicillin V Acylase, Chain A"/>
    <property type="match status" value="1"/>
</dbReference>
<sequence>MQALSEVYVCGAYVEELEIIPPLHLAIHDAYGKNLVVEFVNGETKFYDNPNQVLTSFPFFDWQTTNLRNYLNITNKNATDEFLKKIGNGSGMLGLPGDATSPSRFVRAYFLNRYSPEPKSIQEAVSHSLHIINAIEVTNGQVASGEHTQWSLVRDHANKVLYFRDNQNQNLRAIELTKLDLTPRAQIKSLPITAGSNWHYKVSDQL</sequence>
<dbReference type="EMBL" id="BART01005232">
    <property type="protein sequence ID" value="GAG62989.1"/>
    <property type="molecule type" value="Genomic_DNA"/>
</dbReference>
<dbReference type="InterPro" id="IPR029055">
    <property type="entry name" value="Ntn_hydrolases_N"/>
</dbReference>
<organism evidence="4">
    <name type="scientific">marine sediment metagenome</name>
    <dbReference type="NCBI Taxonomy" id="412755"/>
    <lineage>
        <taxon>unclassified sequences</taxon>
        <taxon>metagenomes</taxon>
        <taxon>ecological metagenomes</taxon>
    </lineage>
</organism>
<name>X0Z233_9ZZZZ</name>
<feature type="domain" description="Choloylglycine hydrolase/NAAA C-terminal" evidence="3">
    <location>
        <begin position="14"/>
        <end position="181"/>
    </location>
</feature>
<keyword evidence="2" id="KW-0378">Hydrolase</keyword>
<dbReference type="Pfam" id="PF02275">
    <property type="entry name" value="CBAH"/>
    <property type="match status" value="1"/>
</dbReference>
<dbReference type="AlphaFoldDB" id="X0Z233"/>
<gene>
    <name evidence="4" type="ORF">S01H4_12365</name>
</gene>
<reference evidence="4" key="1">
    <citation type="journal article" date="2014" name="Front. Microbiol.">
        <title>High frequency of phylogenetically diverse reductive dehalogenase-homologous genes in deep subseafloor sedimentary metagenomes.</title>
        <authorList>
            <person name="Kawai M."/>
            <person name="Futagami T."/>
            <person name="Toyoda A."/>
            <person name="Takaki Y."/>
            <person name="Nishi S."/>
            <person name="Hori S."/>
            <person name="Arai W."/>
            <person name="Tsubouchi T."/>
            <person name="Morono Y."/>
            <person name="Uchiyama I."/>
            <person name="Ito T."/>
            <person name="Fujiyama A."/>
            <person name="Inagaki F."/>
            <person name="Takami H."/>
        </authorList>
    </citation>
    <scope>NUCLEOTIDE SEQUENCE</scope>
    <source>
        <strain evidence="4">Expedition CK06-06</strain>
    </source>
</reference>
<evidence type="ECO:0000313" key="4">
    <source>
        <dbReference type="EMBL" id="GAG62989.1"/>
    </source>
</evidence>
<comment type="caution">
    <text evidence="4">The sequence shown here is derived from an EMBL/GenBank/DDBJ whole genome shotgun (WGS) entry which is preliminary data.</text>
</comment>
<dbReference type="InterPro" id="IPR052193">
    <property type="entry name" value="Peptidase_C59"/>
</dbReference>
<proteinExistence type="inferred from homology"/>
<dbReference type="PANTHER" id="PTHR35527:SF2">
    <property type="entry name" value="HYDROLASE"/>
    <property type="match status" value="1"/>
</dbReference>
<accession>X0Z233</accession>
<dbReference type="InterPro" id="IPR029132">
    <property type="entry name" value="CBAH/NAAA_C"/>
</dbReference>
<evidence type="ECO:0000256" key="1">
    <source>
        <dbReference type="ARBA" id="ARBA00006625"/>
    </source>
</evidence>
<evidence type="ECO:0000256" key="2">
    <source>
        <dbReference type="ARBA" id="ARBA00022801"/>
    </source>
</evidence>